<dbReference type="Proteomes" id="UP000551353">
    <property type="component" value="Unassembled WGS sequence"/>
</dbReference>
<keyword evidence="2" id="KW-1185">Reference proteome</keyword>
<gene>
    <name evidence="1" type="ORF">GGD56_002731</name>
</gene>
<dbReference type="RefSeq" id="WP_233450626.1">
    <property type="nucleotide sequence ID" value="NZ_JACIFX010000003.1"/>
</dbReference>
<sequence length="53" mass="5958">MAEDISGEIRLLLEQLVDRFVVKGCKAPDVFESMQPGRAYMFPLLTPSPPARH</sequence>
<proteinExistence type="predicted"/>
<evidence type="ECO:0000313" key="1">
    <source>
        <dbReference type="EMBL" id="MBB4228889.1"/>
    </source>
</evidence>
<comment type="caution">
    <text evidence="1">The sequence shown here is derived from an EMBL/GenBank/DDBJ whole genome shotgun (WGS) entry which is preliminary data.</text>
</comment>
<protein>
    <submittedName>
        <fullName evidence="1">Uncharacterized protein</fullName>
    </submittedName>
</protein>
<dbReference type="EMBL" id="JACIFX010000003">
    <property type="protein sequence ID" value="MBB4228889.1"/>
    <property type="molecule type" value="Genomic_DNA"/>
</dbReference>
<evidence type="ECO:0000313" key="2">
    <source>
        <dbReference type="Proteomes" id="UP000551353"/>
    </source>
</evidence>
<accession>A0ABR6IN00</accession>
<reference evidence="1 2" key="1">
    <citation type="submission" date="2020-08" db="EMBL/GenBank/DDBJ databases">
        <title>Genomic Encyclopedia of Type Strains, Phase IV (KMG-V): Genome sequencing to study the core and pangenomes of soil and plant-associated prokaryotes.</title>
        <authorList>
            <person name="Whitman W."/>
        </authorList>
    </citation>
    <scope>NUCLEOTIDE SEQUENCE [LARGE SCALE GENOMIC DNA]</scope>
    <source>
        <strain evidence="1 2">SEMIA 4087</strain>
    </source>
</reference>
<name>A0ABR6IN00_9HYPH</name>
<organism evidence="1 2">
    <name type="scientific">Rhizobium mongolense</name>
    <dbReference type="NCBI Taxonomy" id="57676"/>
    <lineage>
        <taxon>Bacteria</taxon>
        <taxon>Pseudomonadati</taxon>
        <taxon>Pseudomonadota</taxon>
        <taxon>Alphaproteobacteria</taxon>
        <taxon>Hyphomicrobiales</taxon>
        <taxon>Rhizobiaceae</taxon>
        <taxon>Rhizobium/Agrobacterium group</taxon>
        <taxon>Rhizobium</taxon>
    </lineage>
</organism>